<protein>
    <recommendedName>
        <fullName evidence="3">DUF2764 domain-containing protein</fullName>
    </recommendedName>
</protein>
<dbReference type="InterPro" id="IPR024492">
    <property type="entry name" value="DUF2764"/>
</dbReference>
<gene>
    <name evidence="1" type="ORF">SAMN05444001_10295</name>
</gene>
<evidence type="ECO:0008006" key="3">
    <source>
        <dbReference type="Google" id="ProtNLM"/>
    </source>
</evidence>
<dbReference type="Proteomes" id="UP000236725">
    <property type="component" value="Unassembled WGS sequence"/>
</dbReference>
<sequence>MSKYYYLIAGLPNIALDDSKLTYSVAEFRQEIDNQLSDADRKLIDLFFLKYENLNVINHAKYPDRDPDPRGRITYDEFNELYKALKEEEKPPKNNNIPSYFVEFFKLYLAEEAKENKGEKEYISWEDRLAALYYSYAMDCGNAFVREWFELNLNINNMLTAITCRKYGFDKAGYIVGHNDVAESIRTSNARDFGLGDTIDYLPELQRIAEESDLIVREKKVDILKWKWLDDNTFFKTFDIESVFAYLLKLEMIERWVTLDKNTGEKTFREIIGAMKKGSENALEEFKRNNNK</sequence>
<reference evidence="1 2" key="1">
    <citation type="submission" date="2016-10" db="EMBL/GenBank/DDBJ databases">
        <authorList>
            <person name="Varghese N."/>
            <person name="Submissions S."/>
        </authorList>
    </citation>
    <scope>NUCLEOTIDE SEQUENCE [LARGE SCALE GENOMIC DNA]</scope>
    <source>
        <strain evidence="1 2">DSM 29073</strain>
    </source>
</reference>
<dbReference type="Pfam" id="PF10962">
    <property type="entry name" value="DUF2764"/>
    <property type="match status" value="1"/>
</dbReference>
<name>A0A8G2BU90_9BACT</name>
<keyword evidence="2" id="KW-1185">Reference proteome</keyword>
<proteinExistence type="predicted"/>
<evidence type="ECO:0000313" key="2">
    <source>
        <dbReference type="Proteomes" id="UP000236725"/>
    </source>
</evidence>
<organism evidence="1 2">
    <name type="scientific">Parabacteroides chinchillae</name>
    <dbReference type="NCBI Taxonomy" id="871327"/>
    <lineage>
        <taxon>Bacteria</taxon>
        <taxon>Pseudomonadati</taxon>
        <taxon>Bacteroidota</taxon>
        <taxon>Bacteroidia</taxon>
        <taxon>Bacteroidales</taxon>
        <taxon>Tannerellaceae</taxon>
        <taxon>Parabacteroides</taxon>
    </lineage>
</organism>
<dbReference type="AlphaFoldDB" id="A0A8G2BU90"/>
<evidence type="ECO:0000313" key="1">
    <source>
        <dbReference type="EMBL" id="SEF52804.1"/>
    </source>
</evidence>
<dbReference type="EMBL" id="FNVS01000002">
    <property type="protein sequence ID" value="SEF52804.1"/>
    <property type="molecule type" value="Genomic_DNA"/>
</dbReference>
<dbReference type="RefSeq" id="WP_103982387.1">
    <property type="nucleotide sequence ID" value="NZ_FNVS01000002.1"/>
</dbReference>
<comment type="caution">
    <text evidence="1">The sequence shown here is derived from an EMBL/GenBank/DDBJ whole genome shotgun (WGS) entry which is preliminary data.</text>
</comment>
<accession>A0A8G2BU90</accession>